<protein>
    <recommendedName>
        <fullName evidence="3">CDP-Glycerol:Poly(Glycerophosphate) glycerophosphotransferase</fullName>
    </recommendedName>
</protein>
<evidence type="ECO:0000313" key="1">
    <source>
        <dbReference type="EMBL" id="MFC5401736.1"/>
    </source>
</evidence>
<name>A0ABW0HL75_9BACL</name>
<dbReference type="Gene3D" id="3.40.50.12580">
    <property type="match status" value="1"/>
</dbReference>
<comment type="caution">
    <text evidence="1">The sequence shown here is derived from an EMBL/GenBank/DDBJ whole genome shotgun (WGS) entry which is preliminary data.</text>
</comment>
<evidence type="ECO:0000313" key="2">
    <source>
        <dbReference type="Proteomes" id="UP001596113"/>
    </source>
</evidence>
<gene>
    <name evidence="1" type="ORF">ACFPOF_03235</name>
</gene>
<dbReference type="SUPFAM" id="SSF53756">
    <property type="entry name" value="UDP-Glycosyltransferase/glycogen phosphorylase"/>
    <property type="match status" value="1"/>
</dbReference>
<evidence type="ECO:0008006" key="3">
    <source>
        <dbReference type="Google" id="ProtNLM"/>
    </source>
</evidence>
<dbReference type="Proteomes" id="UP001596113">
    <property type="component" value="Unassembled WGS sequence"/>
</dbReference>
<sequence length="486" mass="55131">MFLSMKNKILALFGTISEMLAELGKMSNKSGAIEECSAALAAILNQLDKEESSPPQSKQMLLEIQAAFAALYADGSLINDIAIKTLDKQVKVLRETVAAEIKPKLNIVFFPYKASMWDSLESIYEAAAKDSNCVAKVVPIPYYQLSNDNAFGTYEGDFFPSHIPITHYNAYSLENEQPDIIYVHNIYDEYNTLTRVHEMYFTSNLKQYTEMLVYVPYHVSSFVLPVEGDRSMAYDIPTIKNVDKVIIVNEPLKQMAIRSGVPEGKLLAMGSPKLDALNKALNTEIEYPLEWRERIAGKTVYLINTEVMFFASNVHFRLEWLTHFFNIPRIDNDSIIIWRPHPLTQISVMKYSPNLTEYYVNLTDSIRNKDPLYKHIILDESADYIPALMAADVMITHVGSLLISYLLTEKKVLFWGDKMPENSLVPSNAFYYAFNPNEPWYELVKSFSAGNDPLAENRKGLASKIYVNSDGSSGAKIYQEIKDCVL</sequence>
<dbReference type="EMBL" id="JBHSMI010000005">
    <property type="protein sequence ID" value="MFC5401736.1"/>
    <property type="molecule type" value="Genomic_DNA"/>
</dbReference>
<proteinExistence type="predicted"/>
<keyword evidence="2" id="KW-1185">Reference proteome</keyword>
<reference evidence="2" key="1">
    <citation type="journal article" date="2019" name="Int. J. Syst. Evol. Microbiol.">
        <title>The Global Catalogue of Microorganisms (GCM) 10K type strain sequencing project: providing services to taxonomists for standard genome sequencing and annotation.</title>
        <authorList>
            <consortium name="The Broad Institute Genomics Platform"/>
            <consortium name="The Broad Institute Genome Sequencing Center for Infectious Disease"/>
            <person name="Wu L."/>
            <person name="Ma J."/>
        </authorList>
    </citation>
    <scope>NUCLEOTIDE SEQUENCE [LARGE SCALE GENOMIC DNA]</scope>
    <source>
        <strain evidence="2">CGMCC 1.18575</strain>
    </source>
</reference>
<accession>A0ABW0HL75</accession>
<organism evidence="1 2">
    <name type="scientific">Cohnella soli</name>
    <dbReference type="NCBI Taxonomy" id="425005"/>
    <lineage>
        <taxon>Bacteria</taxon>
        <taxon>Bacillati</taxon>
        <taxon>Bacillota</taxon>
        <taxon>Bacilli</taxon>
        <taxon>Bacillales</taxon>
        <taxon>Paenibacillaceae</taxon>
        <taxon>Cohnella</taxon>
    </lineage>
</organism>
<dbReference type="RefSeq" id="WP_378129575.1">
    <property type="nucleotide sequence ID" value="NZ_JBHSMI010000005.1"/>
</dbReference>
<dbReference type="InterPro" id="IPR043148">
    <property type="entry name" value="TagF_C"/>
</dbReference>